<protein>
    <submittedName>
        <fullName evidence="4">RNA helicase</fullName>
    </submittedName>
</protein>
<evidence type="ECO:0000313" key="2">
    <source>
        <dbReference type="EMBL" id="VDO24909.1"/>
    </source>
</evidence>
<evidence type="ECO:0000313" key="4">
    <source>
        <dbReference type="WBParaSite" id="HPLM_0000511201-mRNA-1"/>
    </source>
</evidence>
<dbReference type="Proteomes" id="UP000268014">
    <property type="component" value="Unassembled WGS sequence"/>
</dbReference>
<reference evidence="4" key="1">
    <citation type="submission" date="2017-02" db="UniProtKB">
        <authorList>
            <consortium name="WormBaseParasite"/>
        </authorList>
    </citation>
    <scope>IDENTIFICATION</scope>
</reference>
<dbReference type="OrthoDB" id="5873532at2759"/>
<dbReference type="EMBL" id="UZAF01016290">
    <property type="protein sequence ID" value="VDO24909.1"/>
    <property type="molecule type" value="Genomic_DNA"/>
</dbReference>
<organism evidence="4">
    <name type="scientific">Haemonchus placei</name>
    <name type="common">Barber's pole worm</name>
    <dbReference type="NCBI Taxonomy" id="6290"/>
    <lineage>
        <taxon>Eukaryota</taxon>
        <taxon>Metazoa</taxon>
        <taxon>Ecdysozoa</taxon>
        <taxon>Nematoda</taxon>
        <taxon>Chromadorea</taxon>
        <taxon>Rhabditida</taxon>
        <taxon>Rhabditina</taxon>
        <taxon>Rhabditomorpha</taxon>
        <taxon>Strongyloidea</taxon>
        <taxon>Trichostrongylidae</taxon>
        <taxon>Haemonchus</taxon>
    </lineage>
</organism>
<name>A0A0N4W590_HAEPC</name>
<gene>
    <name evidence="2" type="ORF">HPLM_LOCUS5104</name>
</gene>
<dbReference type="AlphaFoldDB" id="A0A0N4W590"/>
<evidence type="ECO:0000313" key="3">
    <source>
        <dbReference type="Proteomes" id="UP000268014"/>
    </source>
</evidence>
<dbReference type="OMA" id="DILGVEC"/>
<evidence type="ECO:0000256" key="1">
    <source>
        <dbReference type="SAM" id="MobiDB-lite"/>
    </source>
</evidence>
<proteinExistence type="predicted"/>
<reference evidence="2 3" key="2">
    <citation type="submission" date="2018-11" db="EMBL/GenBank/DDBJ databases">
        <authorList>
            <consortium name="Pathogen Informatics"/>
        </authorList>
    </citation>
    <scope>NUCLEOTIDE SEQUENCE [LARGE SCALE GENOMIC DNA]</scope>
    <source>
        <strain evidence="2 3">MHpl1</strain>
    </source>
</reference>
<feature type="region of interest" description="Disordered" evidence="1">
    <location>
        <begin position="1"/>
        <end position="35"/>
    </location>
</feature>
<dbReference type="WBParaSite" id="HPLM_0000511201-mRNA-1">
    <property type="protein sequence ID" value="HPLM_0000511201-mRNA-1"/>
    <property type="gene ID" value="HPLM_0000511201"/>
</dbReference>
<sequence length="168" mass="18403">MPAKSKRNKRKDSAGDAVATISAKQTPDLGVDGPFQSDFHSLSTQELLHAISERNKDPVIDKMLKALASKIPEEVSTGIEAEKRGRSLVIAGLPESSPNLRPSAKQSELEAEVGDLLDILGVECRPLEIYRFCKAADTRPRLVKLVLQCRSHQITALSNPYLFAILMP</sequence>
<keyword evidence="3" id="KW-1185">Reference proteome</keyword>
<accession>A0A0N4W590</accession>
<dbReference type="STRING" id="6290.A0A0N4W590"/>
<feature type="compositionally biased region" description="Basic residues" evidence="1">
    <location>
        <begin position="1"/>
        <end position="10"/>
    </location>
</feature>